<evidence type="ECO:0000256" key="1">
    <source>
        <dbReference type="SAM" id="Phobius"/>
    </source>
</evidence>
<dbReference type="AlphaFoldDB" id="A0AB34FXU9"/>
<accession>A0AB34FXU9</accession>
<gene>
    <name evidence="2" type="ORF">O9K51_04416</name>
</gene>
<sequence>MDAAAHHLEYAFTDCIRRYMEPKKRDDNTVMHFLNNRPTIVMIQLGAEPRHGFKIKGFMRKMKRLPLSFPESFKPAIQCQKEVVYGHLPGEYCTIPISHVIYEFFRSFKCPVADERVDMPCTDAYIATSLSTAPLLLIISFIFTGMTWRRLPEESKSREFIPDMHWV</sequence>
<evidence type="ECO:0000313" key="3">
    <source>
        <dbReference type="Proteomes" id="UP001163105"/>
    </source>
</evidence>
<protein>
    <submittedName>
        <fullName evidence="2">ARF-like GTPase ARLP2, atypical</fullName>
    </submittedName>
</protein>
<dbReference type="EMBL" id="JAQHRD010000003">
    <property type="protein sequence ID" value="KAJ6443237.1"/>
    <property type="molecule type" value="Genomic_DNA"/>
</dbReference>
<feature type="transmembrane region" description="Helical" evidence="1">
    <location>
        <begin position="124"/>
        <end position="148"/>
    </location>
</feature>
<keyword evidence="1" id="KW-0812">Transmembrane</keyword>
<name>A0AB34FXU9_9HYPO</name>
<proteinExistence type="predicted"/>
<keyword evidence="1" id="KW-0472">Membrane</keyword>
<comment type="caution">
    <text evidence="2">The sequence shown here is derived from an EMBL/GenBank/DDBJ whole genome shotgun (WGS) entry which is preliminary data.</text>
</comment>
<keyword evidence="3" id="KW-1185">Reference proteome</keyword>
<reference evidence="2" key="1">
    <citation type="submission" date="2023-01" db="EMBL/GenBank/DDBJ databases">
        <title>The growth and conidiation of Purpureocillium lavendulum are regulated by nitrogen source and histone H3K14 acetylation.</title>
        <authorList>
            <person name="Tang P."/>
            <person name="Han J."/>
            <person name="Zhang C."/>
            <person name="Tang P."/>
            <person name="Qi F."/>
            <person name="Zhang K."/>
            <person name="Liang L."/>
        </authorList>
    </citation>
    <scope>NUCLEOTIDE SEQUENCE</scope>
    <source>
        <strain evidence="2">YMF1.00683</strain>
    </source>
</reference>
<organism evidence="2 3">
    <name type="scientific">Purpureocillium lavendulum</name>
    <dbReference type="NCBI Taxonomy" id="1247861"/>
    <lineage>
        <taxon>Eukaryota</taxon>
        <taxon>Fungi</taxon>
        <taxon>Dikarya</taxon>
        <taxon>Ascomycota</taxon>
        <taxon>Pezizomycotina</taxon>
        <taxon>Sordariomycetes</taxon>
        <taxon>Hypocreomycetidae</taxon>
        <taxon>Hypocreales</taxon>
        <taxon>Ophiocordycipitaceae</taxon>
        <taxon>Purpureocillium</taxon>
    </lineage>
</organism>
<evidence type="ECO:0000313" key="2">
    <source>
        <dbReference type="EMBL" id="KAJ6443237.1"/>
    </source>
</evidence>
<keyword evidence="1" id="KW-1133">Transmembrane helix</keyword>
<dbReference type="Proteomes" id="UP001163105">
    <property type="component" value="Unassembled WGS sequence"/>
</dbReference>